<feature type="domain" description="NAD-dependent epimerase/dehydratase" evidence="2">
    <location>
        <begin position="9"/>
        <end position="239"/>
    </location>
</feature>
<sequence length="313" mass="35289">MSIMVNKNILLLGGNGFLGRSLAVELNKREKFRVSVFDLTEPCHAYDGINYYAGNLNETGKIISIIQKEHINVLVHMVSTIIPGSSVDNYISNCEIVQINTIPLLDYCAKNKVEFVFFSSGGTVYGVKGGTIREDEPTAPISYYGLSKVQIEDLINFYHRRYNLNYIILRPSNPYGHGQNLYGKQGLIAVIMGKLLKNEPVNVFGNGETIRDYIYIDDFVYYVASLIHKGVLNETVNIGSGEGYSINQIVSFVNKMSGDKLKVEYIDARKDDVPKMILDTTRLHNFIDHKNKTMEEGIKLFYDGIMNDNTNII</sequence>
<dbReference type="Gene3D" id="3.90.25.10">
    <property type="entry name" value="UDP-galactose 4-epimerase, domain 1"/>
    <property type="match status" value="1"/>
</dbReference>
<evidence type="ECO:0000259" key="2">
    <source>
        <dbReference type="Pfam" id="PF01370"/>
    </source>
</evidence>
<protein>
    <submittedName>
        <fullName evidence="3">NAD-dependent dehydratase</fullName>
    </submittedName>
</protein>
<dbReference type="InterPro" id="IPR001509">
    <property type="entry name" value="Epimerase_deHydtase"/>
</dbReference>
<evidence type="ECO:0000313" key="3">
    <source>
        <dbReference type="EMBL" id="BCS85738.1"/>
    </source>
</evidence>
<evidence type="ECO:0000256" key="1">
    <source>
        <dbReference type="ARBA" id="ARBA00007637"/>
    </source>
</evidence>
<dbReference type="Pfam" id="PF01370">
    <property type="entry name" value="Epimerase"/>
    <property type="match status" value="1"/>
</dbReference>
<keyword evidence="4" id="KW-1185">Reference proteome</keyword>
<dbReference type="PANTHER" id="PTHR43000">
    <property type="entry name" value="DTDP-D-GLUCOSE 4,6-DEHYDRATASE-RELATED"/>
    <property type="match status" value="1"/>
</dbReference>
<dbReference type="Gene3D" id="3.40.50.720">
    <property type="entry name" value="NAD(P)-binding Rossmann-like Domain"/>
    <property type="match status" value="1"/>
</dbReference>
<organism evidence="3 4">
    <name type="scientific">Prevotella herbatica</name>
    <dbReference type="NCBI Taxonomy" id="2801997"/>
    <lineage>
        <taxon>Bacteria</taxon>
        <taxon>Pseudomonadati</taxon>
        <taxon>Bacteroidota</taxon>
        <taxon>Bacteroidia</taxon>
        <taxon>Bacteroidales</taxon>
        <taxon>Prevotellaceae</taxon>
        <taxon>Prevotella</taxon>
    </lineage>
</organism>
<evidence type="ECO:0000313" key="4">
    <source>
        <dbReference type="Proteomes" id="UP001319045"/>
    </source>
</evidence>
<reference evidence="3 4" key="1">
    <citation type="journal article" date="2022" name="Int. J. Syst. Evol. Microbiol.">
        <title>Prevotella herbatica sp. nov., a plant polysaccharide-decomposing anaerobic bacterium isolated from a methanogenic reactor.</title>
        <authorList>
            <person name="Uek A."/>
            <person name="Tonouchi A."/>
            <person name="Kaku N."/>
            <person name="Ueki K."/>
        </authorList>
    </citation>
    <scope>NUCLEOTIDE SEQUENCE [LARGE SCALE GENOMIC DNA]</scope>
    <source>
        <strain evidence="3 4">WR041</strain>
    </source>
</reference>
<proteinExistence type="inferred from homology"/>
<dbReference type="SUPFAM" id="SSF51735">
    <property type="entry name" value="NAD(P)-binding Rossmann-fold domains"/>
    <property type="match status" value="1"/>
</dbReference>
<dbReference type="InterPro" id="IPR036291">
    <property type="entry name" value="NAD(P)-bd_dom_sf"/>
</dbReference>
<dbReference type="EMBL" id="AP024484">
    <property type="protein sequence ID" value="BCS85738.1"/>
    <property type="molecule type" value="Genomic_DNA"/>
</dbReference>
<name>A0ABN6EMV4_9BACT</name>
<dbReference type="Proteomes" id="UP001319045">
    <property type="component" value="Chromosome"/>
</dbReference>
<comment type="similarity">
    <text evidence="1">Belongs to the NAD(P)-dependent epimerase/dehydratase family.</text>
</comment>
<accession>A0ABN6EMV4</accession>
<gene>
    <name evidence="3" type="ORF">prwr041_16310</name>
</gene>